<dbReference type="Proteomes" id="UP001172457">
    <property type="component" value="Chromosome 5"/>
</dbReference>
<feature type="domain" description="Agenet" evidence="1">
    <location>
        <begin position="249"/>
        <end position="305"/>
    </location>
</feature>
<feature type="domain" description="Agenet" evidence="1">
    <location>
        <begin position="328"/>
        <end position="396"/>
    </location>
</feature>
<keyword evidence="3" id="KW-1185">Reference proteome</keyword>
<dbReference type="AlphaFoldDB" id="A0AA38W2C4"/>
<evidence type="ECO:0000313" key="3">
    <source>
        <dbReference type="Proteomes" id="UP001172457"/>
    </source>
</evidence>
<dbReference type="PANTHER" id="PTHR31917:SF147">
    <property type="entry name" value="AGENET DOMAIN-CONTAINING PROTEIN"/>
    <property type="match status" value="1"/>
</dbReference>
<evidence type="ECO:0000259" key="1">
    <source>
        <dbReference type="SMART" id="SM00743"/>
    </source>
</evidence>
<feature type="domain" description="Agenet" evidence="1">
    <location>
        <begin position="399"/>
        <end position="455"/>
    </location>
</feature>
<dbReference type="CDD" id="cd20405">
    <property type="entry name" value="Tudor_Agenet_AtDUF_rpt1_3"/>
    <property type="match status" value="2"/>
</dbReference>
<dbReference type="Pfam" id="PF05641">
    <property type="entry name" value="Agenet"/>
    <property type="match status" value="4"/>
</dbReference>
<protein>
    <recommendedName>
        <fullName evidence="1">Agenet domain-containing protein</fullName>
    </recommendedName>
</protein>
<organism evidence="2 3">
    <name type="scientific">Centaurea solstitialis</name>
    <name type="common">yellow star-thistle</name>
    <dbReference type="NCBI Taxonomy" id="347529"/>
    <lineage>
        <taxon>Eukaryota</taxon>
        <taxon>Viridiplantae</taxon>
        <taxon>Streptophyta</taxon>
        <taxon>Embryophyta</taxon>
        <taxon>Tracheophyta</taxon>
        <taxon>Spermatophyta</taxon>
        <taxon>Magnoliopsida</taxon>
        <taxon>eudicotyledons</taxon>
        <taxon>Gunneridae</taxon>
        <taxon>Pentapetalae</taxon>
        <taxon>asterids</taxon>
        <taxon>campanulids</taxon>
        <taxon>Asterales</taxon>
        <taxon>Asteraceae</taxon>
        <taxon>Carduoideae</taxon>
        <taxon>Cardueae</taxon>
        <taxon>Centaureinae</taxon>
        <taxon>Centaurea</taxon>
    </lineage>
</organism>
<dbReference type="InterPro" id="IPR014002">
    <property type="entry name" value="Agenet_dom_plant"/>
</dbReference>
<feature type="domain" description="Agenet" evidence="1">
    <location>
        <begin position="6"/>
        <end position="82"/>
    </location>
</feature>
<feature type="domain" description="Agenet" evidence="1">
    <location>
        <begin position="84"/>
        <end position="142"/>
    </location>
</feature>
<dbReference type="InterPro" id="IPR008395">
    <property type="entry name" value="Agenet-like_dom"/>
</dbReference>
<name>A0AA38W2C4_9ASTR</name>
<sequence length="637" mass="73614">MSTCNHHFTKGDHIEILRNADVPAWFPATVIDSPPPDGPLHVKFTTLYMERDGRRRKRKKLKDYVSLTEGNITVRPVPPPDPHRRFAIGEEVEAFHDKGWRRGKVKEVINEEDSKYEVVIDGVKQVVVVEKCRVRVYNGSSVSSPLAQQQEKSPRLESQSKKVTKLRIICSPRASRTSIFHKGTLVEVKSDKERYNGSWYTALIVESLQNSKFTVEYQTLKTSDGTRLLKEEADPSCIRPIPPRIERCDRFLELEMVDAWYNGGWWVGTVSEVLDQYQYLVYLSTTNEIMRFTHSDLRPHQEWIDLEWFTTLDPKALKLRPKYGRKTPTFSEGTRVEVRSDEEGYHGSWYVATVVGSVGNGKLLVQYDTLTTDDGLQPLVEMAHASNLRPLPPIINRIDRFKNLEEVDAWYNDGWWVGLVSKVLDGLKYVVYFWTTNEESEFKHSKLRPHQELINQKWVASFLRPKMAAKPSLEKVKIQMGGRTLMAGVLRGLKVEIAHGENGYLTTWYPAVILGPLHNGKYLVEYRTVLRREKGRELVKEEVDVLCIRPCPPIIQRADRFQPNDGVDAWDVIGWRCGQIYKTVKDSTYTVYFRATDTVTEFQHADLRPHQDFIDGTWVRDPTVRIFVSTYGLFTKY</sequence>
<feature type="domain" description="Agenet" evidence="1">
    <location>
        <begin position="178"/>
        <end position="246"/>
    </location>
</feature>
<proteinExistence type="predicted"/>
<accession>A0AA38W2C4</accession>
<feature type="domain" description="Agenet" evidence="1">
    <location>
        <begin position="487"/>
        <end position="556"/>
    </location>
</feature>
<reference evidence="2" key="1">
    <citation type="submission" date="2023-03" db="EMBL/GenBank/DDBJ databases">
        <title>Chromosome-scale reference genome and RAD-based genetic map of yellow starthistle (Centaurea solstitialis) reveal putative structural variation and QTLs associated with invader traits.</title>
        <authorList>
            <person name="Reatini B."/>
            <person name="Cang F.A."/>
            <person name="Jiang Q."/>
            <person name="Mckibben M.T.W."/>
            <person name="Barker M.S."/>
            <person name="Rieseberg L.H."/>
            <person name="Dlugosch K.M."/>
        </authorList>
    </citation>
    <scope>NUCLEOTIDE SEQUENCE</scope>
    <source>
        <strain evidence="2">CAN-66</strain>
        <tissue evidence="2">Leaf</tissue>
    </source>
</reference>
<dbReference type="EMBL" id="JARYMX010000005">
    <property type="protein sequence ID" value="KAJ9546367.1"/>
    <property type="molecule type" value="Genomic_DNA"/>
</dbReference>
<dbReference type="CDD" id="cd20406">
    <property type="entry name" value="Tudor_Agenet_AtDUF_rpt2_4"/>
    <property type="match status" value="2"/>
</dbReference>
<feature type="domain" description="Agenet" evidence="1">
    <location>
        <begin position="559"/>
        <end position="615"/>
    </location>
</feature>
<gene>
    <name evidence="2" type="ORF">OSB04_018910</name>
</gene>
<dbReference type="SMART" id="SM00743">
    <property type="entry name" value="Agenet"/>
    <property type="match status" value="8"/>
</dbReference>
<evidence type="ECO:0000313" key="2">
    <source>
        <dbReference type="EMBL" id="KAJ9546367.1"/>
    </source>
</evidence>
<dbReference type="PANTHER" id="PTHR31917">
    <property type="entry name" value="AGENET DOMAIN-CONTAINING PROTEIN-RELATED"/>
    <property type="match status" value="1"/>
</dbReference>
<comment type="caution">
    <text evidence="2">The sequence shown here is derived from an EMBL/GenBank/DDBJ whole genome shotgun (WGS) entry which is preliminary data.</text>
</comment>